<keyword evidence="2" id="KW-1185">Reference proteome</keyword>
<dbReference type="Proteomes" id="UP000242770">
    <property type="component" value="Unassembled WGS sequence"/>
</dbReference>
<sequence>MWNQDLIEVGLPVESAPSMTKLVGWNEFRKLPESVSRLKGDSTRSSLCLKGKFLRL</sequence>
<reference evidence="2" key="1">
    <citation type="submission" date="2014-06" db="EMBL/GenBank/DDBJ databases">
        <authorList>
            <person name="Berkman P.J."/>
        </authorList>
    </citation>
    <scope>NUCLEOTIDE SEQUENCE [LARGE SCALE GENOMIC DNA]</scope>
</reference>
<proteinExistence type="predicted"/>
<evidence type="ECO:0000313" key="2">
    <source>
        <dbReference type="Proteomes" id="UP000242770"/>
    </source>
</evidence>
<gene>
    <name evidence="1" type="primary">SSCI53570.1</name>
</gene>
<organism evidence="1 2">
    <name type="scientific">Sporisorium scitamineum</name>
    <dbReference type="NCBI Taxonomy" id="49012"/>
    <lineage>
        <taxon>Eukaryota</taxon>
        <taxon>Fungi</taxon>
        <taxon>Dikarya</taxon>
        <taxon>Basidiomycota</taxon>
        <taxon>Ustilaginomycotina</taxon>
        <taxon>Ustilaginomycetes</taxon>
        <taxon>Ustilaginales</taxon>
        <taxon>Ustilaginaceae</taxon>
        <taxon>Sporisorium</taxon>
    </lineage>
</organism>
<accession>A0A0F7SAB1</accession>
<dbReference type="EMBL" id="CCFA01003192">
    <property type="protein sequence ID" value="CDW98389.1"/>
    <property type="molecule type" value="Genomic_DNA"/>
</dbReference>
<dbReference type="AlphaFoldDB" id="A0A0F7SAB1"/>
<protein>
    <submittedName>
        <fullName evidence="1">Uncharacterized protein</fullName>
    </submittedName>
</protein>
<name>A0A0F7SAB1_9BASI</name>
<evidence type="ECO:0000313" key="1">
    <source>
        <dbReference type="EMBL" id="CDW98389.1"/>
    </source>
</evidence>